<keyword evidence="2" id="KW-1185">Reference proteome</keyword>
<sequence length="43" mass="5198">MFFIRRRWPPGETYVLLQPTILPLILSTTFMNKLLYVQEKTEL</sequence>
<gene>
    <name evidence="1" type="ORF">CDL12_19515</name>
</gene>
<proteinExistence type="predicted"/>
<evidence type="ECO:0000313" key="2">
    <source>
        <dbReference type="Proteomes" id="UP000231279"/>
    </source>
</evidence>
<comment type="caution">
    <text evidence="1">The sequence shown here is derived from an EMBL/GenBank/DDBJ whole genome shotgun (WGS) entry which is preliminary data.</text>
</comment>
<organism evidence="1 2">
    <name type="scientific">Handroanthus impetiginosus</name>
    <dbReference type="NCBI Taxonomy" id="429701"/>
    <lineage>
        <taxon>Eukaryota</taxon>
        <taxon>Viridiplantae</taxon>
        <taxon>Streptophyta</taxon>
        <taxon>Embryophyta</taxon>
        <taxon>Tracheophyta</taxon>
        <taxon>Spermatophyta</taxon>
        <taxon>Magnoliopsida</taxon>
        <taxon>eudicotyledons</taxon>
        <taxon>Gunneridae</taxon>
        <taxon>Pentapetalae</taxon>
        <taxon>asterids</taxon>
        <taxon>lamiids</taxon>
        <taxon>Lamiales</taxon>
        <taxon>Bignoniaceae</taxon>
        <taxon>Crescentiina</taxon>
        <taxon>Tabebuia alliance</taxon>
        <taxon>Handroanthus</taxon>
    </lineage>
</organism>
<name>A0A2G9GRK2_9LAMI</name>
<reference evidence="2" key="1">
    <citation type="journal article" date="2018" name="Gigascience">
        <title>Genome assembly of the Pink Ipe (Handroanthus impetiginosus, Bignoniaceae), a highly valued, ecologically keystone Neotropical timber forest tree.</title>
        <authorList>
            <person name="Silva-Junior O.B."/>
            <person name="Grattapaglia D."/>
            <person name="Novaes E."/>
            <person name="Collevatti R.G."/>
        </authorList>
    </citation>
    <scope>NUCLEOTIDE SEQUENCE [LARGE SCALE GENOMIC DNA]</scope>
    <source>
        <strain evidence="2">cv. UFG-1</strain>
    </source>
</reference>
<dbReference type="Proteomes" id="UP000231279">
    <property type="component" value="Unassembled WGS sequence"/>
</dbReference>
<dbReference type="EMBL" id="NKXS01003958">
    <property type="protein sequence ID" value="PIN07913.1"/>
    <property type="molecule type" value="Genomic_DNA"/>
</dbReference>
<evidence type="ECO:0000313" key="1">
    <source>
        <dbReference type="EMBL" id="PIN07913.1"/>
    </source>
</evidence>
<dbReference type="AlphaFoldDB" id="A0A2G9GRK2"/>
<protein>
    <submittedName>
        <fullName evidence="1">Uncharacterized protein</fullName>
    </submittedName>
</protein>
<accession>A0A2G9GRK2</accession>